<feature type="coiled-coil region" evidence="1">
    <location>
        <begin position="19"/>
        <end position="46"/>
    </location>
</feature>
<evidence type="ECO:0000313" key="2">
    <source>
        <dbReference type="EMBL" id="DAD76904.1"/>
    </source>
</evidence>
<keyword evidence="1" id="KW-0175">Coiled coil</keyword>
<feature type="coiled-coil region" evidence="1">
    <location>
        <begin position="254"/>
        <end position="297"/>
    </location>
</feature>
<dbReference type="EMBL" id="BK014813">
    <property type="protein sequence ID" value="DAD76904.1"/>
    <property type="molecule type" value="Genomic_DNA"/>
</dbReference>
<feature type="coiled-coil region" evidence="1">
    <location>
        <begin position="424"/>
        <end position="546"/>
    </location>
</feature>
<reference evidence="2" key="1">
    <citation type="journal article" date="2021" name="Proc. Natl. Acad. Sci. U.S.A.">
        <title>A Catalog of Tens of Thousands of Viruses from Human Metagenomes Reveals Hidden Associations with Chronic Diseases.</title>
        <authorList>
            <person name="Tisza M.J."/>
            <person name="Buck C.B."/>
        </authorList>
    </citation>
    <scope>NUCLEOTIDE SEQUENCE</scope>
    <source>
        <strain evidence="2">Ct3b712</strain>
    </source>
</reference>
<sequence length="874" mass="96310">MADETTRKIYDVKVNAGDAIKALVDLNAKSQELKKAQKELDLSTQEGAEAYYSYEAQIRDVSSQMSQYRKEIQNDIKAQRENEGSLKSLRAQLSNLNSAYDELSEADRTGKIGQEMQKQILAVTDTLKKAEGETGRFQRNVGDYTNSIIDGFSKFGGTTNQVINPIKNATSALKVMSQTPIIAILGVIVTVLQKVISSLKSSEDTMNRVRQAMSAFSGGAVILERVFQALGKGIAWVVEKLAGLADALGLVSEASKQMQQITKDEIALEKAERQAVLDNAKDRLAVSELKNKAAQKDKYTTQERIKALEDAAKVEKQIADRDLALAEQRFAVLKKKAELTENDKETNDELARAEAELYGARQAYNERTRDIYGQLAEARNSLKSVTTASSKAEADAEKKSTAEIQKALKERLSGIKALIQDAQKSDTEAQVKEVTDQYRKAIDDLSKLSKPIKTEGMSQEEYDELLKQYEDYETRRAEITEQLEKALQDKVANIRKEGQDKLIKESDDAISKEYAERLAKASDNDRKRLTLENEALQKQIEARKKAGADTYNEEAKLQANLRALKQLDLNTELIENEENARKVFEIRKAYLEAELAAVGDNADKEASIRKQLADSQTQEWQRQIDQFSQYGSKSQDLLSSFNSILSGLDAQRTQEIEQRYSDQEAALANSLEQGLITQEEYNARQVKADKEKEKELAKIGRQQAIRDRIASLFKIAIDTATGIMQSVASSPLTGGLPWSAIVGAMGAAQAAAVLAQPLPQAARGRYVQGPSHANGGVQLEVEGGEAVINKRSTSMFLPLLSALNQLGGGVPFTRPGSDGGYTIRSAAPSSVGITAGEMKNTIRDAFAEVKVVATIEDIRREDAKYVDIEAAGTF</sequence>
<accession>A0A8S5M439</accession>
<protein>
    <submittedName>
        <fullName evidence="2">Tail tape measure protein</fullName>
    </submittedName>
</protein>
<organism evidence="2">
    <name type="scientific">Siphoviridae sp. ct3b712</name>
    <dbReference type="NCBI Taxonomy" id="2826283"/>
    <lineage>
        <taxon>Viruses</taxon>
        <taxon>Duplodnaviria</taxon>
        <taxon>Heunggongvirae</taxon>
        <taxon>Uroviricota</taxon>
        <taxon>Caudoviricetes</taxon>
    </lineage>
</organism>
<name>A0A8S5M439_9CAUD</name>
<feature type="coiled-coil region" evidence="1">
    <location>
        <begin position="323"/>
        <end position="356"/>
    </location>
</feature>
<evidence type="ECO:0000256" key="1">
    <source>
        <dbReference type="SAM" id="Coils"/>
    </source>
</evidence>
<proteinExistence type="predicted"/>